<dbReference type="EMBL" id="FLUQ01000001">
    <property type="protein sequence ID" value="SBW01066.1"/>
    <property type="molecule type" value="Genomic_DNA"/>
</dbReference>
<keyword evidence="6 11" id="KW-0418">Kinase</keyword>
<dbReference type="InterPro" id="IPR005467">
    <property type="entry name" value="His_kinase_dom"/>
</dbReference>
<evidence type="ECO:0000256" key="8">
    <source>
        <dbReference type="ARBA" id="ARBA00023012"/>
    </source>
</evidence>
<evidence type="ECO:0000256" key="5">
    <source>
        <dbReference type="ARBA" id="ARBA00022741"/>
    </source>
</evidence>
<dbReference type="Pfam" id="PF02518">
    <property type="entry name" value="HATPase_c"/>
    <property type="match status" value="1"/>
</dbReference>
<evidence type="ECO:0000256" key="6">
    <source>
        <dbReference type="ARBA" id="ARBA00022777"/>
    </source>
</evidence>
<dbReference type="InterPro" id="IPR003661">
    <property type="entry name" value="HisK_dim/P_dom"/>
</dbReference>
<dbReference type="InterPro" id="IPR013656">
    <property type="entry name" value="PAS_4"/>
</dbReference>
<dbReference type="CDD" id="cd00075">
    <property type="entry name" value="HATPase"/>
    <property type="match status" value="1"/>
</dbReference>
<dbReference type="CDD" id="cd00082">
    <property type="entry name" value="HisKA"/>
    <property type="match status" value="1"/>
</dbReference>
<dbReference type="PROSITE" id="PS50113">
    <property type="entry name" value="PAC"/>
    <property type="match status" value="1"/>
</dbReference>
<dbReference type="PROSITE" id="PS50109">
    <property type="entry name" value="HIS_KIN"/>
    <property type="match status" value="1"/>
</dbReference>
<evidence type="ECO:0000259" key="10">
    <source>
        <dbReference type="PROSITE" id="PS50113"/>
    </source>
</evidence>
<keyword evidence="8" id="KW-0902">Two-component regulatory system</keyword>
<dbReference type="SUPFAM" id="SSF55874">
    <property type="entry name" value="ATPase domain of HSP90 chaperone/DNA topoisomerase II/histidine kinase"/>
    <property type="match status" value="1"/>
</dbReference>
<dbReference type="Pfam" id="PF08448">
    <property type="entry name" value="PAS_4"/>
    <property type="match status" value="1"/>
</dbReference>
<dbReference type="PRINTS" id="PR00344">
    <property type="entry name" value="BCTRLSENSOR"/>
</dbReference>
<evidence type="ECO:0000256" key="2">
    <source>
        <dbReference type="ARBA" id="ARBA00012438"/>
    </source>
</evidence>
<dbReference type="InterPro" id="IPR003594">
    <property type="entry name" value="HATPase_dom"/>
</dbReference>
<evidence type="ECO:0000256" key="1">
    <source>
        <dbReference type="ARBA" id="ARBA00000085"/>
    </source>
</evidence>
<dbReference type="GO" id="GO:0005524">
    <property type="term" value="F:ATP binding"/>
    <property type="evidence" value="ECO:0007669"/>
    <property type="project" value="UniProtKB-KW"/>
</dbReference>
<organism evidence="11">
    <name type="scientific">uncultured delta proteobacterium</name>
    <dbReference type="NCBI Taxonomy" id="34034"/>
    <lineage>
        <taxon>Bacteria</taxon>
        <taxon>Deltaproteobacteria</taxon>
        <taxon>environmental samples</taxon>
    </lineage>
</organism>
<evidence type="ECO:0000256" key="3">
    <source>
        <dbReference type="ARBA" id="ARBA00022553"/>
    </source>
</evidence>
<dbReference type="InterPro" id="IPR004358">
    <property type="entry name" value="Sig_transdc_His_kin-like_C"/>
</dbReference>
<dbReference type="Gene3D" id="3.30.565.10">
    <property type="entry name" value="Histidine kinase-like ATPase, C-terminal domain"/>
    <property type="match status" value="1"/>
</dbReference>
<dbReference type="AlphaFoldDB" id="A0A212JNN9"/>
<dbReference type="Gene3D" id="1.10.287.130">
    <property type="match status" value="1"/>
</dbReference>
<dbReference type="EC" id="2.7.13.3" evidence="2"/>
<gene>
    <name evidence="11" type="ORF">KL86DPRO_11892</name>
</gene>
<feature type="domain" description="Histidine kinase" evidence="9">
    <location>
        <begin position="148"/>
        <end position="355"/>
    </location>
</feature>
<dbReference type="InterPro" id="IPR036890">
    <property type="entry name" value="HATPase_C_sf"/>
</dbReference>
<dbReference type="InterPro" id="IPR000014">
    <property type="entry name" value="PAS"/>
</dbReference>
<keyword evidence="3" id="KW-0597">Phosphoprotein</keyword>
<dbReference type="PANTHER" id="PTHR43065">
    <property type="entry name" value="SENSOR HISTIDINE KINASE"/>
    <property type="match status" value="1"/>
</dbReference>
<feature type="domain" description="PAC" evidence="10">
    <location>
        <begin position="83"/>
        <end position="135"/>
    </location>
</feature>
<dbReference type="InterPro" id="IPR000700">
    <property type="entry name" value="PAS-assoc_C"/>
</dbReference>
<proteinExistence type="predicted"/>
<accession>A0A212JNN9</accession>
<evidence type="ECO:0000256" key="7">
    <source>
        <dbReference type="ARBA" id="ARBA00022840"/>
    </source>
</evidence>
<dbReference type="Pfam" id="PF00512">
    <property type="entry name" value="HisKA"/>
    <property type="match status" value="1"/>
</dbReference>
<dbReference type="InterPro" id="IPR035965">
    <property type="entry name" value="PAS-like_dom_sf"/>
</dbReference>
<keyword evidence="5" id="KW-0547">Nucleotide-binding</keyword>
<dbReference type="InterPro" id="IPR036097">
    <property type="entry name" value="HisK_dim/P_sf"/>
</dbReference>
<dbReference type="PANTHER" id="PTHR43065:SF10">
    <property type="entry name" value="PEROXIDE STRESS-ACTIVATED HISTIDINE KINASE MAK3"/>
    <property type="match status" value="1"/>
</dbReference>
<evidence type="ECO:0000256" key="4">
    <source>
        <dbReference type="ARBA" id="ARBA00022679"/>
    </source>
</evidence>
<dbReference type="Gene3D" id="3.30.450.20">
    <property type="entry name" value="PAS domain"/>
    <property type="match status" value="1"/>
</dbReference>
<evidence type="ECO:0000313" key="11">
    <source>
        <dbReference type="EMBL" id="SBW01066.1"/>
    </source>
</evidence>
<dbReference type="SMART" id="SM00388">
    <property type="entry name" value="HisKA"/>
    <property type="match status" value="1"/>
</dbReference>
<protein>
    <recommendedName>
        <fullName evidence="2">histidine kinase</fullName>
        <ecNumber evidence="2">2.7.13.3</ecNumber>
    </recommendedName>
</protein>
<reference evidence="11" key="1">
    <citation type="submission" date="2016-04" db="EMBL/GenBank/DDBJ databases">
        <authorList>
            <person name="Evans L.H."/>
            <person name="Alamgir A."/>
            <person name="Owens N."/>
            <person name="Weber N.D."/>
            <person name="Virtaneva K."/>
            <person name="Barbian K."/>
            <person name="Babar A."/>
            <person name="Rosenke K."/>
        </authorList>
    </citation>
    <scope>NUCLEOTIDE SEQUENCE</scope>
    <source>
        <strain evidence="11">86</strain>
    </source>
</reference>
<comment type="catalytic activity">
    <reaction evidence="1">
        <text>ATP + protein L-histidine = ADP + protein N-phospho-L-histidine.</text>
        <dbReference type="EC" id="2.7.13.3"/>
    </reaction>
</comment>
<dbReference type="GO" id="GO:0000155">
    <property type="term" value="F:phosphorelay sensor kinase activity"/>
    <property type="evidence" value="ECO:0007669"/>
    <property type="project" value="InterPro"/>
</dbReference>
<dbReference type="SMART" id="SM00387">
    <property type="entry name" value="HATPase_c"/>
    <property type="match status" value="1"/>
</dbReference>
<keyword evidence="7" id="KW-0067">ATP-binding</keyword>
<keyword evidence="4" id="KW-0808">Transferase</keyword>
<dbReference type="SUPFAM" id="SSF47384">
    <property type="entry name" value="Homodimeric domain of signal transducing histidine kinase"/>
    <property type="match status" value="1"/>
</dbReference>
<dbReference type="NCBIfam" id="TIGR00229">
    <property type="entry name" value="sensory_box"/>
    <property type="match status" value="1"/>
</dbReference>
<name>A0A212JNN9_9DELT</name>
<dbReference type="SUPFAM" id="SSF55785">
    <property type="entry name" value="PYP-like sensor domain (PAS domain)"/>
    <property type="match status" value="1"/>
</dbReference>
<evidence type="ECO:0000259" key="9">
    <source>
        <dbReference type="PROSITE" id="PS50109"/>
    </source>
</evidence>
<sequence length="362" mass="39722">MRQQQAAVKSHFFNGFIDHLESDVLVADAGGVIQAVNTRFLESWGGTREQYYGASCFQLNDQEKHGENRRTLFEQAVMTGNKVHEEVTSPNSDGAVRNYSVTAMPVHDELGVIRHVVLMREDMTEKRRLEQQLAESQRLAAIGELSAYIAHEIRNPLFAIGGFARKLLNNPDLSEQLKDVARVILEEAQRLEATCKNVTSFAQPTVCSQSGVDVNSIAVRTVLLLSMGNENSNIQFTLEPSQQVPMAHGSVDLIQQALINVVKNAMEAVGKAGTIQVRTRFAEATVYLEVEDDGPGIPADMQDKVFNPFFSTKEAGTGLGLAMTRKLINECNGRIFLHSKSGGPTIVSMALQPFLAESGTSE</sequence>